<comment type="similarity">
    <text evidence="1">Belongs to the bacterial reverse transcriptase family.</text>
</comment>
<dbReference type="InterPro" id="IPR000477">
    <property type="entry name" value="RT_dom"/>
</dbReference>
<evidence type="ECO:0000313" key="3">
    <source>
        <dbReference type="EMBL" id="VWB32230.1"/>
    </source>
</evidence>
<evidence type="ECO:0000256" key="1">
    <source>
        <dbReference type="ARBA" id="ARBA00034120"/>
    </source>
</evidence>
<sequence>MSALAGSTYREIFASANLRRIYDEHIAKSSAIGIDRINRPTFEKVLRSEIALIRRKSANSTYRFSQYREKLVSKGSGRPPRVISIATFRDRITLRALCDFLRARFQDQLNLQIPQVVIHRLKEEIATGKYSSFIKLDVRDFYPSIPHALLRAQVTTRLKSHKAVALLERAIQTPTVSVADKSKAAVAVGVPQGLAISNLLAEIFLHPFDTAVASKANVAYFRYVDDVFLLTSEPPAPLFEELRSTLESDFGLSVHPVGIDGSKSTFGLVTNEFTFLGYLFRVGKARVKEQSVQRLERSLADIFTRYKYRCEEIRRKHHSKAERRKLLDFAQNSLLWRINLRITGCIFEKTRKGWVFYFSQIDESSLEQLRKLDHTVANMLNRFRIRPRTPVRSFVRAYFECHRKNPTATGYIPNFDTTSVAEMRRILERYFGYSVPGMSDVAVKANFAFRIRRATKELELDIQDIS</sequence>
<dbReference type="SUPFAM" id="SSF56672">
    <property type="entry name" value="DNA/RNA polymerases"/>
    <property type="match status" value="1"/>
</dbReference>
<organism evidence="3 4">
    <name type="scientific">Burkholderia lata (strain ATCC 17760 / DSM 23089 / LMG 22485 / NCIMB 9086 / R18194 / 383)</name>
    <dbReference type="NCBI Taxonomy" id="482957"/>
    <lineage>
        <taxon>Bacteria</taxon>
        <taxon>Pseudomonadati</taxon>
        <taxon>Pseudomonadota</taxon>
        <taxon>Betaproteobacteria</taxon>
        <taxon>Burkholderiales</taxon>
        <taxon>Burkholderiaceae</taxon>
        <taxon>Burkholderia</taxon>
        <taxon>Burkholderia cepacia complex</taxon>
    </lineage>
</organism>
<evidence type="ECO:0000313" key="4">
    <source>
        <dbReference type="Proteomes" id="UP000494174"/>
    </source>
</evidence>
<protein>
    <submittedName>
        <fullName evidence="3">Putative reverse transcriptase-group II intron</fullName>
    </submittedName>
</protein>
<dbReference type="RefSeq" id="WP_174967848.1">
    <property type="nucleotide sequence ID" value="NZ_CABVPU010000004.1"/>
</dbReference>
<proteinExistence type="inferred from homology"/>
<keyword evidence="3" id="KW-0695">RNA-directed DNA polymerase</keyword>
<dbReference type="CDD" id="cd01646">
    <property type="entry name" value="RT_Bac_retron_I"/>
    <property type="match status" value="1"/>
</dbReference>
<evidence type="ECO:0000259" key="2">
    <source>
        <dbReference type="PROSITE" id="PS50878"/>
    </source>
</evidence>
<keyword evidence="3" id="KW-0548">Nucleotidyltransferase</keyword>
<dbReference type="InterPro" id="IPR043502">
    <property type="entry name" value="DNA/RNA_pol_sf"/>
</dbReference>
<dbReference type="Proteomes" id="UP000494174">
    <property type="component" value="Unassembled WGS sequence"/>
</dbReference>
<dbReference type="AlphaFoldDB" id="A0A6P2IM56"/>
<dbReference type="PROSITE" id="PS50878">
    <property type="entry name" value="RT_POL"/>
    <property type="match status" value="1"/>
</dbReference>
<dbReference type="Pfam" id="PF00078">
    <property type="entry name" value="RVT_1"/>
    <property type="match status" value="1"/>
</dbReference>
<dbReference type="EMBL" id="CABVPU010000004">
    <property type="protein sequence ID" value="VWB32230.1"/>
    <property type="molecule type" value="Genomic_DNA"/>
</dbReference>
<gene>
    <name evidence="3" type="ORF">BLA15945_01418</name>
</gene>
<feature type="domain" description="Reverse transcriptase" evidence="2">
    <location>
        <begin position="34"/>
        <end position="280"/>
    </location>
</feature>
<reference evidence="3 4" key="1">
    <citation type="submission" date="2019-09" db="EMBL/GenBank/DDBJ databases">
        <authorList>
            <person name="Depoorter E."/>
        </authorList>
    </citation>
    <scope>NUCLEOTIDE SEQUENCE [LARGE SCALE GENOMIC DNA]</scope>
    <source>
        <strain evidence="3">R-15945</strain>
    </source>
</reference>
<dbReference type="PANTHER" id="PTHR34047">
    <property type="entry name" value="NUCLEAR INTRON MATURASE 1, MITOCHONDRIAL-RELATED"/>
    <property type="match status" value="1"/>
</dbReference>
<accession>A0A6P2IM56</accession>
<dbReference type="PANTHER" id="PTHR34047:SF8">
    <property type="entry name" value="PROTEIN YKFC"/>
    <property type="match status" value="1"/>
</dbReference>
<dbReference type="GO" id="GO:0003964">
    <property type="term" value="F:RNA-directed DNA polymerase activity"/>
    <property type="evidence" value="ECO:0007669"/>
    <property type="project" value="UniProtKB-KW"/>
</dbReference>
<keyword evidence="3" id="KW-0808">Transferase</keyword>
<name>A0A6P2IM56_BURL3</name>
<dbReference type="InterPro" id="IPR051083">
    <property type="entry name" value="GrpII_Intron_Splice-Mob/Def"/>
</dbReference>